<gene>
    <name evidence="1" type="ORF">IAB77_09580</name>
</gene>
<dbReference type="EMBL" id="DVGA01000110">
    <property type="protein sequence ID" value="HIQ79489.1"/>
    <property type="molecule type" value="Genomic_DNA"/>
</dbReference>
<reference evidence="1" key="2">
    <citation type="journal article" date="2021" name="PeerJ">
        <title>Extensive microbial diversity within the chicken gut microbiome revealed by metagenomics and culture.</title>
        <authorList>
            <person name="Gilroy R."/>
            <person name="Ravi A."/>
            <person name="Getino M."/>
            <person name="Pursley I."/>
            <person name="Horton D.L."/>
            <person name="Alikhan N.F."/>
            <person name="Baker D."/>
            <person name="Gharbi K."/>
            <person name="Hall N."/>
            <person name="Watson M."/>
            <person name="Adriaenssens E.M."/>
            <person name="Foster-Nyarko E."/>
            <person name="Jarju S."/>
            <person name="Secka A."/>
            <person name="Antonio M."/>
            <person name="Oren A."/>
            <person name="Chaudhuri R.R."/>
            <person name="La Ragione R."/>
            <person name="Hildebrand F."/>
            <person name="Pallen M.J."/>
        </authorList>
    </citation>
    <scope>NUCLEOTIDE SEQUENCE</scope>
    <source>
        <strain evidence="1">ChiBcolR7-354</strain>
    </source>
</reference>
<evidence type="ECO:0000313" key="1">
    <source>
        <dbReference type="EMBL" id="HIQ79489.1"/>
    </source>
</evidence>
<protein>
    <submittedName>
        <fullName evidence="1">Nucleotidyltransferase</fullName>
    </submittedName>
</protein>
<dbReference type="Gene3D" id="3.90.550.10">
    <property type="entry name" value="Spore Coat Polysaccharide Biosynthesis Protein SpsA, Chain A"/>
    <property type="match status" value="1"/>
</dbReference>
<dbReference type="Proteomes" id="UP000824262">
    <property type="component" value="Unassembled WGS sequence"/>
</dbReference>
<organism evidence="1 2">
    <name type="scientific">Candidatus Scatomorpha intestinavium</name>
    <dbReference type="NCBI Taxonomy" id="2840922"/>
    <lineage>
        <taxon>Bacteria</taxon>
        <taxon>Bacillati</taxon>
        <taxon>Bacillota</taxon>
        <taxon>Clostridia</taxon>
        <taxon>Eubacteriales</taxon>
        <taxon>Candidatus Scatomorpha</taxon>
    </lineage>
</organism>
<proteinExistence type="predicted"/>
<dbReference type="SUPFAM" id="SSF53448">
    <property type="entry name" value="Nucleotide-diphospho-sugar transferases"/>
    <property type="match status" value="1"/>
</dbReference>
<dbReference type="InterPro" id="IPR029044">
    <property type="entry name" value="Nucleotide-diphossugar_trans"/>
</dbReference>
<evidence type="ECO:0000313" key="2">
    <source>
        <dbReference type="Proteomes" id="UP000824262"/>
    </source>
</evidence>
<accession>A0A9D1CTW2</accession>
<sequence length="306" mass="34109">MAEPTLVVLAAGLSSRYGSLKQIDPVGRHGEIIIDYSIYDAVRAGFKRVVFLIAPWMRTDFEEAIGRRVSRSIETIYAYQTHDMFLPKGFAVPPERKKPWGTAHALLCCREVLDGPFAMINADDYYGPNAFRKVYSELCSVDSAARPMRFCMAGYRLGNTLTDSGKVARGVCVSSGGMLDSIVERTYVVKTPSGPAYSTDGGKTLVPVPADSVVSMNFWGFTRDILDEIDRRFPVFLREKLPLNAQDEMYVPNLVGDLLREGLCTVRVLESEDVWHGMTYREDKPDVVRAIGALIDSGLYPEKLWG</sequence>
<reference evidence="1" key="1">
    <citation type="submission" date="2020-10" db="EMBL/GenBank/DDBJ databases">
        <authorList>
            <person name="Gilroy R."/>
        </authorList>
    </citation>
    <scope>NUCLEOTIDE SEQUENCE</scope>
    <source>
        <strain evidence="1">ChiBcolR7-354</strain>
    </source>
</reference>
<comment type="caution">
    <text evidence="1">The sequence shown here is derived from an EMBL/GenBank/DDBJ whole genome shotgun (WGS) entry which is preliminary data.</text>
</comment>
<name>A0A9D1CTW2_9FIRM</name>
<dbReference type="AlphaFoldDB" id="A0A9D1CTW2"/>